<evidence type="ECO:0000313" key="2">
    <source>
        <dbReference type="Proteomes" id="UP000027222"/>
    </source>
</evidence>
<reference evidence="2" key="1">
    <citation type="journal article" date="2014" name="Proc. Natl. Acad. Sci. U.S.A.">
        <title>Extensive sampling of basidiomycete genomes demonstrates inadequacy of the white-rot/brown-rot paradigm for wood decay fungi.</title>
        <authorList>
            <person name="Riley R."/>
            <person name="Salamov A.A."/>
            <person name="Brown D.W."/>
            <person name="Nagy L.G."/>
            <person name="Floudas D."/>
            <person name="Held B.W."/>
            <person name="Levasseur A."/>
            <person name="Lombard V."/>
            <person name="Morin E."/>
            <person name="Otillar R."/>
            <person name="Lindquist E.A."/>
            <person name="Sun H."/>
            <person name="LaButti K.M."/>
            <person name="Schmutz J."/>
            <person name="Jabbour D."/>
            <person name="Luo H."/>
            <person name="Baker S.E."/>
            <person name="Pisabarro A.G."/>
            <person name="Walton J.D."/>
            <person name="Blanchette R.A."/>
            <person name="Henrissat B."/>
            <person name="Martin F."/>
            <person name="Cullen D."/>
            <person name="Hibbett D.S."/>
            <person name="Grigoriev I.V."/>
        </authorList>
    </citation>
    <scope>NUCLEOTIDE SEQUENCE [LARGE SCALE GENOMIC DNA]</scope>
    <source>
        <strain evidence="2">CBS 339.88</strain>
    </source>
</reference>
<dbReference type="AlphaFoldDB" id="A0A067SKC7"/>
<sequence>MDDGVVALHTLWKRDIWRVQISSGTDSYSITHVETSKRLLCTYPDPNRKDIATVGVHIPNAPHTNPGWNLIPK</sequence>
<evidence type="ECO:0000313" key="1">
    <source>
        <dbReference type="EMBL" id="KDR71395.1"/>
    </source>
</evidence>
<protein>
    <submittedName>
        <fullName evidence="1">Uncharacterized protein</fullName>
    </submittedName>
</protein>
<dbReference type="Proteomes" id="UP000027222">
    <property type="component" value="Unassembled WGS sequence"/>
</dbReference>
<proteinExistence type="predicted"/>
<organism evidence="1 2">
    <name type="scientific">Galerina marginata (strain CBS 339.88)</name>
    <dbReference type="NCBI Taxonomy" id="685588"/>
    <lineage>
        <taxon>Eukaryota</taxon>
        <taxon>Fungi</taxon>
        <taxon>Dikarya</taxon>
        <taxon>Basidiomycota</taxon>
        <taxon>Agaricomycotina</taxon>
        <taxon>Agaricomycetes</taxon>
        <taxon>Agaricomycetidae</taxon>
        <taxon>Agaricales</taxon>
        <taxon>Agaricineae</taxon>
        <taxon>Strophariaceae</taxon>
        <taxon>Galerina</taxon>
    </lineage>
</organism>
<gene>
    <name evidence="1" type="ORF">GALMADRAFT_254166</name>
</gene>
<dbReference type="EMBL" id="KL142393">
    <property type="protein sequence ID" value="KDR71395.1"/>
    <property type="molecule type" value="Genomic_DNA"/>
</dbReference>
<accession>A0A067SKC7</accession>
<name>A0A067SKC7_GALM3</name>
<dbReference type="HOGENOM" id="CLU_2704974_0_0_1"/>
<keyword evidence="2" id="KW-1185">Reference proteome</keyword>